<protein>
    <recommendedName>
        <fullName evidence="4">Flagellar biosynthesis protein FliO</fullName>
    </recommendedName>
</protein>
<feature type="compositionally biased region" description="Low complexity" evidence="1">
    <location>
        <begin position="171"/>
        <end position="181"/>
    </location>
</feature>
<feature type="compositionally biased region" description="Low complexity" evidence="1">
    <location>
        <begin position="42"/>
        <end position="65"/>
    </location>
</feature>
<evidence type="ECO:0000313" key="3">
    <source>
        <dbReference type="Proteomes" id="UP000039660"/>
    </source>
</evidence>
<reference evidence="2 3" key="1">
    <citation type="submission" date="2014-08" db="EMBL/GenBank/DDBJ databases">
        <authorList>
            <person name="Chen Y.-H."/>
        </authorList>
    </citation>
    <scope>NUCLEOTIDE SEQUENCE [LARGE SCALE GENOMIC DNA]</scope>
</reference>
<dbReference type="Proteomes" id="UP000039660">
    <property type="component" value="Unassembled WGS sequence"/>
</dbReference>
<feature type="region of interest" description="Disordered" evidence="1">
    <location>
        <begin position="171"/>
        <end position="195"/>
    </location>
</feature>
<proteinExistence type="predicted"/>
<feature type="region of interest" description="Disordered" evidence="1">
    <location>
        <begin position="1"/>
        <end position="71"/>
    </location>
</feature>
<dbReference type="EMBL" id="CCRK01000029">
    <property type="protein sequence ID" value="CDZ54887.1"/>
    <property type="molecule type" value="Genomic_DNA"/>
</dbReference>
<dbReference type="AlphaFoldDB" id="A0A0T7H625"/>
<organism evidence="2 3">
    <name type="scientific">Neorhizobium galegae bv. officinalis</name>
    <dbReference type="NCBI Taxonomy" id="323656"/>
    <lineage>
        <taxon>Bacteria</taxon>
        <taxon>Pseudomonadati</taxon>
        <taxon>Pseudomonadota</taxon>
        <taxon>Alphaproteobacteria</taxon>
        <taxon>Hyphomicrobiales</taxon>
        <taxon>Rhizobiaceae</taxon>
        <taxon>Rhizobium/Agrobacterium group</taxon>
        <taxon>Neorhizobium</taxon>
    </lineage>
</organism>
<sequence>VEPARESVVPPREAPRAGPPAAPTTGPIPMSGTLAPRPASPVPANNAAVPEPAAAPRIEPPARQAPEVKSEQLRPIAALAAAAAPPPAPVPASVPAQVPAFDDAADVLDAARGRVFQEAPEPRAVPVSAAIVPPALQSAADKPKQLGSDFERILEEEMANNLAARETAVIPQPNRQIQPRNPGVPPVTGATPEPSLQSEVARIFGEMSVTRDK</sequence>
<evidence type="ECO:0000256" key="1">
    <source>
        <dbReference type="SAM" id="MobiDB-lite"/>
    </source>
</evidence>
<accession>A0A0T7H625</accession>
<gene>
    <name evidence="2" type="ORF">NGAL_HAMBI1189_57360</name>
</gene>
<evidence type="ECO:0008006" key="4">
    <source>
        <dbReference type="Google" id="ProtNLM"/>
    </source>
</evidence>
<name>A0A0T7H625_NEOGA</name>
<evidence type="ECO:0000313" key="2">
    <source>
        <dbReference type="EMBL" id="CDZ54887.1"/>
    </source>
</evidence>
<feature type="non-terminal residue" evidence="2">
    <location>
        <position position="1"/>
    </location>
</feature>